<evidence type="ECO:0000256" key="4">
    <source>
        <dbReference type="ARBA" id="ARBA00022837"/>
    </source>
</evidence>
<keyword evidence="4 7" id="KW-0106">Calcium</keyword>
<feature type="domain" description="Cadherin" evidence="9">
    <location>
        <begin position="1119"/>
        <end position="1228"/>
    </location>
</feature>
<dbReference type="Gene3D" id="2.60.40.60">
    <property type="entry name" value="Cadherins"/>
    <property type="match status" value="17"/>
</dbReference>
<evidence type="ECO:0000313" key="11">
    <source>
        <dbReference type="Proteomes" id="UP000728185"/>
    </source>
</evidence>
<name>A0A8E0VG92_9TREM</name>
<feature type="domain" description="Cadherin" evidence="9">
    <location>
        <begin position="2718"/>
        <end position="2825"/>
    </location>
</feature>
<gene>
    <name evidence="10" type="ORF">FBUS_00732</name>
</gene>
<dbReference type="GO" id="GO:0005509">
    <property type="term" value="F:calcium ion binding"/>
    <property type="evidence" value="ECO:0007669"/>
    <property type="project" value="UniProtKB-UniRule"/>
</dbReference>
<dbReference type="InterPro" id="IPR020894">
    <property type="entry name" value="Cadherin_CS"/>
</dbReference>
<feature type="domain" description="Cadherin" evidence="9">
    <location>
        <begin position="167"/>
        <end position="291"/>
    </location>
</feature>
<dbReference type="OrthoDB" id="6252479at2759"/>
<feature type="domain" description="Cadherin" evidence="9">
    <location>
        <begin position="42"/>
        <end position="166"/>
    </location>
</feature>
<keyword evidence="11" id="KW-1185">Reference proteome</keyword>
<dbReference type="PROSITE" id="PS00232">
    <property type="entry name" value="CADHERIN_1"/>
    <property type="match status" value="4"/>
</dbReference>
<dbReference type="Pfam" id="PF00028">
    <property type="entry name" value="Cadherin"/>
    <property type="match status" value="8"/>
</dbReference>
<feature type="domain" description="Cadherin" evidence="9">
    <location>
        <begin position="532"/>
        <end position="635"/>
    </location>
</feature>
<feature type="domain" description="Cadherin" evidence="9">
    <location>
        <begin position="453"/>
        <end position="531"/>
    </location>
</feature>
<dbReference type="PANTHER" id="PTHR24026:SF133">
    <property type="entry name" value="CADHERIN-RELATED FAMILY MEMBER 2"/>
    <property type="match status" value="1"/>
</dbReference>
<accession>A0A8E0VG92</accession>
<evidence type="ECO:0000256" key="1">
    <source>
        <dbReference type="ARBA" id="ARBA00004370"/>
    </source>
</evidence>
<dbReference type="EMBL" id="LUCM01009625">
    <property type="protein sequence ID" value="KAA0186681.1"/>
    <property type="molecule type" value="Genomic_DNA"/>
</dbReference>
<feature type="domain" description="Cadherin" evidence="9">
    <location>
        <begin position="1823"/>
        <end position="1934"/>
    </location>
</feature>
<keyword evidence="5" id="KW-1133">Transmembrane helix</keyword>
<reference evidence="10" key="1">
    <citation type="submission" date="2019-05" db="EMBL/GenBank/DDBJ databases">
        <title>Annotation for the trematode Fasciolopsis buski.</title>
        <authorList>
            <person name="Choi Y.-J."/>
        </authorList>
    </citation>
    <scope>NUCLEOTIDE SEQUENCE</scope>
    <source>
        <strain evidence="10">HT</strain>
        <tissue evidence="10">Whole worm</tissue>
    </source>
</reference>
<feature type="domain" description="Cadherin" evidence="9">
    <location>
        <begin position="2218"/>
        <end position="2347"/>
    </location>
</feature>
<dbReference type="SMART" id="SM00112">
    <property type="entry name" value="CA"/>
    <property type="match status" value="16"/>
</dbReference>
<keyword evidence="2" id="KW-0812">Transmembrane</keyword>
<dbReference type="GO" id="GO:0007156">
    <property type="term" value="P:homophilic cell adhesion via plasma membrane adhesion molecules"/>
    <property type="evidence" value="ECO:0007669"/>
    <property type="project" value="InterPro"/>
</dbReference>
<feature type="domain" description="Cadherin" evidence="9">
    <location>
        <begin position="2528"/>
        <end position="2568"/>
    </location>
</feature>
<evidence type="ECO:0000259" key="9">
    <source>
        <dbReference type="PROSITE" id="PS50268"/>
    </source>
</evidence>
<comment type="subcellular location">
    <subcellularLocation>
        <location evidence="1">Membrane</location>
    </subcellularLocation>
</comment>
<proteinExistence type="predicted"/>
<evidence type="ECO:0000256" key="6">
    <source>
        <dbReference type="ARBA" id="ARBA00023136"/>
    </source>
</evidence>
<dbReference type="Proteomes" id="UP000728185">
    <property type="component" value="Unassembled WGS sequence"/>
</dbReference>
<dbReference type="PRINTS" id="PR00205">
    <property type="entry name" value="CADHERIN"/>
</dbReference>
<evidence type="ECO:0000256" key="3">
    <source>
        <dbReference type="ARBA" id="ARBA00022737"/>
    </source>
</evidence>
<feature type="domain" description="Cadherin" evidence="9">
    <location>
        <begin position="798"/>
        <end position="939"/>
    </location>
</feature>
<feature type="domain" description="Cadherin" evidence="9">
    <location>
        <begin position="965"/>
        <end position="1091"/>
    </location>
</feature>
<feature type="domain" description="Cadherin" evidence="9">
    <location>
        <begin position="2604"/>
        <end position="2717"/>
    </location>
</feature>
<dbReference type="InterPro" id="IPR015919">
    <property type="entry name" value="Cadherin-like_sf"/>
</dbReference>
<protein>
    <submittedName>
        <fullName evidence="10">Cadherin-23</fullName>
    </submittedName>
</protein>
<dbReference type="GO" id="GO:0005886">
    <property type="term" value="C:plasma membrane"/>
    <property type="evidence" value="ECO:0007669"/>
    <property type="project" value="InterPro"/>
</dbReference>
<keyword evidence="8" id="KW-0732">Signal</keyword>
<evidence type="ECO:0000256" key="7">
    <source>
        <dbReference type="PROSITE-ProRule" id="PRU00043"/>
    </source>
</evidence>
<keyword evidence="6" id="KW-0472">Membrane</keyword>
<dbReference type="InterPro" id="IPR002126">
    <property type="entry name" value="Cadherin-like_dom"/>
</dbReference>
<feature type="domain" description="Cadherin" evidence="9">
    <location>
        <begin position="2087"/>
        <end position="2216"/>
    </location>
</feature>
<feature type="domain" description="Cadherin" evidence="9">
    <location>
        <begin position="1231"/>
        <end position="1368"/>
    </location>
</feature>
<feature type="signal peptide" evidence="8">
    <location>
        <begin position="1"/>
        <end position="22"/>
    </location>
</feature>
<keyword evidence="3" id="KW-0677">Repeat</keyword>
<comment type="caution">
    <text evidence="10">The sequence shown here is derived from an EMBL/GenBank/DDBJ whole genome shotgun (WGS) entry which is preliminary data.</text>
</comment>
<organism evidence="10 11">
    <name type="scientific">Fasciolopsis buskii</name>
    <dbReference type="NCBI Taxonomy" id="27845"/>
    <lineage>
        <taxon>Eukaryota</taxon>
        <taxon>Metazoa</taxon>
        <taxon>Spiralia</taxon>
        <taxon>Lophotrochozoa</taxon>
        <taxon>Platyhelminthes</taxon>
        <taxon>Trematoda</taxon>
        <taxon>Digenea</taxon>
        <taxon>Plagiorchiida</taxon>
        <taxon>Echinostomata</taxon>
        <taxon>Echinostomatoidea</taxon>
        <taxon>Fasciolidae</taxon>
        <taxon>Fasciolopsis</taxon>
    </lineage>
</organism>
<evidence type="ECO:0000313" key="10">
    <source>
        <dbReference type="EMBL" id="KAA0186681.1"/>
    </source>
</evidence>
<evidence type="ECO:0000256" key="8">
    <source>
        <dbReference type="SAM" id="SignalP"/>
    </source>
</evidence>
<feature type="domain" description="Cadherin" evidence="9">
    <location>
        <begin position="1364"/>
        <end position="1539"/>
    </location>
</feature>
<dbReference type="PANTHER" id="PTHR24026">
    <property type="entry name" value="FAT ATYPICAL CADHERIN-RELATED"/>
    <property type="match status" value="1"/>
</dbReference>
<evidence type="ECO:0000256" key="5">
    <source>
        <dbReference type="ARBA" id="ARBA00022989"/>
    </source>
</evidence>
<dbReference type="CDD" id="cd11304">
    <property type="entry name" value="Cadherin_repeat"/>
    <property type="match status" value="14"/>
</dbReference>
<dbReference type="SUPFAM" id="SSF49313">
    <property type="entry name" value="Cadherin-like"/>
    <property type="match status" value="17"/>
</dbReference>
<feature type="chain" id="PRO_5034619443" evidence="8">
    <location>
        <begin position="23"/>
        <end position="2828"/>
    </location>
</feature>
<feature type="domain" description="Cadherin" evidence="9">
    <location>
        <begin position="1943"/>
        <end position="2077"/>
    </location>
</feature>
<evidence type="ECO:0000256" key="2">
    <source>
        <dbReference type="ARBA" id="ARBA00022692"/>
    </source>
</evidence>
<dbReference type="PROSITE" id="PS50268">
    <property type="entry name" value="CADHERIN_2"/>
    <property type="match status" value="16"/>
</dbReference>
<sequence length="2828" mass="311731">MLPFRLLLSVWIVTSFVQRALCGTATFSPVPSDDQSPPFSFTSPSYEAILIENGSPEQPVMPLNPHMGTPEPFGGNPSGTVDFRILRSGSDERSFVAKSMKLGRFFFLHLFTAFESDVTRRQMSYVLTVQAVFSSKVLPGMTSIVLRNETKVTVRLIDQNENCPFFSTINYHFTVREDASVHRPVARVIATDADSGFNAQVYYYLDPAVTDLPFRVDSFTGDLYLTKPLTPEFDDLTRGLRFMDTLSDRTKYEFNVYATHRGVKTHVNCNIVSLAKVHIRILKNPRLPPTIIVEEFSDIRLPGVVGVAYARVSVVSQHPTKQNRHKLKIVEPGMRSSFELLPTGKPSEWFLQVRRNLSSVSLNGRITLTLEASDEFEPGDQNDQLVSTKPVISQHIVNIPVVSKMTYRLYFPDEVHLTISEAALVNCTVAILQPSLTFFMTNYSFMYTDLRSTIKEEDFESPVYLSSSGAVILRRPLDVDAAVSRPFSHGNNTKIIIPFTVVDRFNLLISSAPASRLVIDIQDINDNDPIVRNNASIYEVREDALVGTVVFYVDAFDPDISRTDISYSLYNSNNLPFSLTSRGGLLVSKELDAETMPNEFTIYIRVSDSGYPVPRSVLAFFTVHIVDINEHPPQFVELSCEAWLTVTHSGSLVPSFSNPVAGLMIGRYFAEDADRDGQSSVDIRLATSTLSRPCFRVDGNTGELSVTCSYLGQPNSQIILTLLATDGVKNSEIPFKLVINLVVARDERGNFTQRCQSSDIYRAIQNLKKRRKEYELSLGSPSAAFIISNNRHRPKFSSDLPMRLHVPENLPIGTTILQFAASDEDVADHSSAGQLIYGLEAIKTVSVEAFAAGFDAKRMDTDMHQAFVLKPLLSDESVSMNLLGSPQGVRLVVAAPLDREVISSYSLMLHVCDLGSPPLCTSSMLNIFLEDIDDNPPEFLANTQEDLSQGTYSASSGGPFLNPSAIPPGVIHVRENLPPDTKITQIVAVDRDVTDEVRYRLLTYNDTFKIHPRTGRIKLLRSLDREAQSMYELVIEAYGQPPRDLSQRTVTPQYKQLLRLAQLNSRSFHRHSSTTRIVIRVTDENDNAPVFTSPGDYVHAADAANRDEPNASRLDVWFGKDGYHLFIPEDMPEGAYLVTLSARDADEGANALLAYSLFGNPKDVECFSVDQLTGVVKLATNCVLTERRGTSLRLTAWAVDHGQPQQSANTSFVVNVLAIRLNMFPPRFDLLPALYSGWVGENMPPGSLVSLNKTVKRPLQLKATDPEGYDVTLSVTGGSGLGYFYLDDNGLVRTMRVLDAESVPDEGGYWLTVYALKQSQNSFGTWFDFPVTKVIATESNGTMHAIAEVFIEILDENDNFPIPLAPEYEAELMENTPPGVRVVVISATDPDTVAQPLLYRITAGNPQGHFSIDSETGTRTAEQLGVDEEVSEHPANLRLIFAPHTPIPSNPRCSLLSFQRLLFFTMAVVMADVSTTTTTGTFQSRVSRTRVSVFVKVCWVVGRLMGTNVSVSDRGKPPKTCTVAVRILVLDANDQAPQFVPLGPIPERPSVNRPKPTYYFRTYSSDLSKSSGCVGRVFASDLDDLANGTVFYWRDTMTPSFEASRSANTVHAAPVFDVDTQTGLICTNQSSPPAVGQYYLGVYAKDRGRPPWIANNNLPTLVEIEVLPTSEFRNLTSTAQSATLQFSTSPPKHLRLSNLHLPGHQLFTFGVVDSLDPVGDSLAFYLTDSNGSARVPFGIGRIGSGEAFVFLADRVTSNRTMNWSLDLIISNGRDILVAKVIVQVENLVPSLPSFIPELFAKDSGVPLTWYYLPRPNLDPPGARGLIIHINLTESVLVGSLICRLSARSYSLLRTSTRDSLHYAVVGVGQPRTRELFSLNEHTGELRVMQALDHEIATEHYLQISVRDAQDTTNRARFVGLFINVTDANEHAPQFLSSTEHSIPGSSFIFPVVGSIPVGSVIGRVLAYDPDPGINGRITYSIIGGDTANYFDIDAETGELRLFKPLLPNRTRSSTTQLQTSPFLSSVVRTTSEPWIGTHTLIVSARDAGQPVSRSNHTQVLVRIIPGPGGIDVAPPRFRSFGVGLIRISVQENQPPGYVMAPLSRLLEPQSAIHGFLRFHLICSTPLDWSIQDRTSIDDRLSNSRQSIVRSSRPELFHVTPDTGLLITLVQLDRERHGDFHRVLVEVTGSHGIRTEIADSIVLEIHIIDENDNPPTIHSPAYILASISESAQPGTPIIEACAVSVACDQLNNHRPVRLNSSDPDLGPNGQVVYRFVGPEARQADDLFTIDQNTGLIRLAPGRALDREQIAEHYLTIEVSDAGTPALTADHLIRIQVQVVDVNDSPPIFQEPFYMRTLTLPTYQHEFITRLLVTDPDVNDTVSLRLLTGFDQFVLDPLSGDLRVAPNSTLLDFGSRVFEHTYLIEIEAFDSHLPVPHVARTNVTVFARPLPSTLRNEEAVLIVDPVDGLDVELPEHYRGQTPLRLGQFSVRNAPVGSSHRYVVLTPIAGLTVDQLTGTVYATGQQGPDELDREQTPSLVMHILVRDRHNRLGRSSVRIRLLDVNDHIPEFVGIPYHAVFCLGAPARPKSDMTNLVINTGADADSGTVTSVPVVIQERNKSAKVSSTRSCRHNQFKITAIDKDEGRNGTVTYSLASIRPRAEPPFLSVNPNTGLISVLRMIPPDWTGRQMMATVLAVDGGGLSSSATVTIHLVSSDGPRFTSALYTASVAESVPVGEAITTLEATSANQMASLIYRMVSLKVSAGSPDSLNMAAMDLADSPFMLEFNTGIIRLVSKLDYETASRYVLLLEVLDTETGLSARAELAINVTVS</sequence>